<feature type="transmembrane region" description="Helical" evidence="1">
    <location>
        <begin position="26"/>
        <end position="44"/>
    </location>
</feature>
<feature type="transmembrane region" description="Helical" evidence="1">
    <location>
        <begin position="80"/>
        <end position="99"/>
    </location>
</feature>
<reference evidence="3" key="2">
    <citation type="submission" date="2011-01" db="EMBL/GenBank/DDBJ databases">
        <title>The complete genome of Nitratifractor salsuginis DSM 16511.</title>
        <authorList>
            <consortium name="US DOE Joint Genome Institute (JGI-PGF)"/>
            <person name="Lucas S."/>
            <person name="Copeland A."/>
            <person name="Lapidus A."/>
            <person name="Bruce D."/>
            <person name="Goodwin L."/>
            <person name="Pitluck S."/>
            <person name="Kyrpides N."/>
            <person name="Mavromatis K."/>
            <person name="Ivanova N."/>
            <person name="Mikhailova N."/>
            <person name="Zeytun A."/>
            <person name="Detter J.C."/>
            <person name="Tapia R."/>
            <person name="Han C."/>
            <person name="Land M."/>
            <person name="Hauser L."/>
            <person name="Markowitz V."/>
            <person name="Cheng J.-F."/>
            <person name="Hugenholtz P."/>
            <person name="Woyke T."/>
            <person name="Wu D."/>
            <person name="Tindall B."/>
            <person name="Schuetze A."/>
            <person name="Brambilla E."/>
            <person name="Klenk H.-P."/>
            <person name="Eisen J.A."/>
        </authorList>
    </citation>
    <scope>NUCLEOTIDE SEQUENCE [LARGE SCALE GENOMIC DNA]</scope>
    <source>
        <strain evidence="3">DSM 16511 / JCM 12458 / E9I37-1</strain>
    </source>
</reference>
<evidence type="ECO:0000313" key="3">
    <source>
        <dbReference type="Proteomes" id="UP000008633"/>
    </source>
</evidence>
<dbReference type="RefSeq" id="WP_013553150.1">
    <property type="nucleotide sequence ID" value="NC_014935.1"/>
</dbReference>
<proteinExistence type="predicted"/>
<dbReference type="STRING" id="749222.Nitsa_0180"/>
<keyword evidence="1" id="KW-0472">Membrane</keyword>
<evidence type="ECO:0000256" key="1">
    <source>
        <dbReference type="SAM" id="Phobius"/>
    </source>
</evidence>
<organism evidence="2 3">
    <name type="scientific">Nitratifractor salsuginis (strain DSM 16511 / JCM 12458 / E9I37-1)</name>
    <dbReference type="NCBI Taxonomy" id="749222"/>
    <lineage>
        <taxon>Bacteria</taxon>
        <taxon>Pseudomonadati</taxon>
        <taxon>Campylobacterota</taxon>
        <taxon>Epsilonproteobacteria</taxon>
        <taxon>Campylobacterales</taxon>
        <taxon>Sulfurovaceae</taxon>
        <taxon>Nitratifractor</taxon>
    </lineage>
</organism>
<name>E6WZ03_NITSE</name>
<keyword evidence="1" id="KW-0812">Transmembrane</keyword>
<dbReference type="HOGENOM" id="CLU_2220405_0_0_7"/>
<reference evidence="2 3" key="1">
    <citation type="journal article" date="2011" name="Stand. Genomic Sci.">
        <title>Complete genome sequence of Nitratifractor salsuginis type strain (E9I37-1).</title>
        <authorList>
            <person name="Anderson I."/>
            <person name="Sikorski J."/>
            <person name="Zeytun A."/>
            <person name="Nolan M."/>
            <person name="Lapidus A."/>
            <person name="Lucas S."/>
            <person name="Hammon N."/>
            <person name="Deshpande S."/>
            <person name="Cheng J.F."/>
            <person name="Tapia R."/>
            <person name="Han C."/>
            <person name="Goodwin L."/>
            <person name="Pitluck S."/>
            <person name="Liolios K."/>
            <person name="Pagani I."/>
            <person name="Ivanova N."/>
            <person name="Huntemann M."/>
            <person name="Mavromatis K."/>
            <person name="Ovchinikova G."/>
            <person name="Pati A."/>
            <person name="Chen A."/>
            <person name="Palaniappan K."/>
            <person name="Land M."/>
            <person name="Hauser L."/>
            <person name="Brambilla E.M."/>
            <person name="Ngatchou-Djao O.D."/>
            <person name="Rohde M."/>
            <person name="Tindall B.J."/>
            <person name="Goker M."/>
            <person name="Detter J.C."/>
            <person name="Woyke T."/>
            <person name="Bristow J."/>
            <person name="Eisen J.A."/>
            <person name="Markowitz V."/>
            <person name="Hugenholtz P."/>
            <person name="Klenk H.P."/>
            <person name="Kyrpides N.C."/>
        </authorList>
    </citation>
    <scope>NUCLEOTIDE SEQUENCE [LARGE SCALE GENOMIC DNA]</scope>
    <source>
        <strain evidence="3">DSM 16511 / JCM 12458 / E9I37-1</strain>
    </source>
</reference>
<sequence>MGRLYLLILLTLGAVALEYYFRRDWRKSLIALGSFLLLIGWAILGMTMRTVIPLYLTHLTLIAIGWFALIFYLLKGRYLWWAYWLPALTLLVFVGLNFFEGSRYES</sequence>
<feature type="transmembrane region" description="Helical" evidence="1">
    <location>
        <begin position="51"/>
        <end position="74"/>
    </location>
</feature>
<evidence type="ECO:0000313" key="2">
    <source>
        <dbReference type="EMBL" id="ADV45453.1"/>
    </source>
</evidence>
<accession>E6WZ03</accession>
<protein>
    <submittedName>
        <fullName evidence="2">Uncharacterized protein</fullName>
    </submittedName>
</protein>
<dbReference type="Proteomes" id="UP000008633">
    <property type="component" value="Chromosome"/>
</dbReference>
<dbReference type="EMBL" id="CP002452">
    <property type="protein sequence ID" value="ADV45453.1"/>
    <property type="molecule type" value="Genomic_DNA"/>
</dbReference>
<gene>
    <name evidence="2" type="ordered locus">Nitsa_0180</name>
</gene>
<dbReference type="KEGG" id="nsa:Nitsa_0180"/>
<keyword evidence="1" id="KW-1133">Transmembrane helix</keyword>
<dbReference type="AlphaFoldDB" id="E6WZ03"/>
<keyword evidence="3" id="KW-1185">Reference proteome</keyword>